<sequence length="118" mass="13199">MSRVAHTITEIEEKHNQGLHLQSAVDVAIEKHDDTALMVESSMQRGTVRNGEGGISIKHDDVVLQSSTSATQSLRLPLQTCKPELHSMSHTSQGRKWNRYRKLKSKPERRTIVAPGSM</sequence>
<feature type="region of interest" description="Disordered" evidence="1">
    <location>
        <begin position="85"/>
        <end position="118"/>
    </location>
</feature>
<evidence type="ECO:0000313" key="3">
    <source>
        <dbReference type="Proteomes" id="UP000825729"/>
    </source>
</evidence>
<reference evidence="2 3" key="1">
    <citation type="submission" date="2021-07" db="EMBL/GenBank/DDBJ databases">
        <title>The Aristolochia fimbriata genome: insights into angiosperm evolution, floral development and chemical biosynthesis.</title>
        <authorList>
            <person name="Jiao Y."/>
        </authorList>
    </citation>
    <scope>NUCLEOTIDE SEQUENCE [LARGE SCALE GENOMIC DNA]</scope>
    <source>
        <strain evidence="2">IBCAS-2021</strain>
        <tissue evidence="2">Leaf</tissue>
    </source>
</reference>
<keyword evidence="3" id="KW-1185">Reference proteome</keyword>
<name>A0AAV7FB53_ARIFI</name>
<evidence type="ECO:0000256" key="1">
    <source>
        <dbReference type="SAM" id="MobiDB-lite"/>
    </source>
</evidence>
<evidence type="ECO:0000313" key="2">
    <source>
        <dbReference type="EMBL" id="KAG9458333.1"/>
    </source>
</evidence>
<dbReference type="EMBL" id="JAINDJ010000002">
    <property type="protein sequence ID" value="KAG9458333.1"/>
    <property type="molecule type" value="Genomic_DNA"/>
</dbReference>
<accession>A0AAV7FB53</accession>
<proteinExistence type="predicted"/>
<dbReference type="AlphaFoldDB" id="A0AAV7FB53"/>
<dbReference type="Proteomes" id="UP000825729">
    <property type="component" value="Unassembled WGS sequence"/>
</dbReference>
<gene>
    <name evidence="2" type="ORF">H6P81_002841</name>
</gene>
<protein>
    <submittedName>
        <fullName evidence="2">Uncharacterized protein</fullName>
    </submittedName>
</protein>
<organism evidence="2 3">
    <name type="scientific">Aristolochia fimbriata</name>
    <name type="common">White veined hardy Dutchman's pipe vine</name>
    <dbReference type="NCBI Taxonomy" id="158543"/>
    <lineage>
        <taxon>Eukaryota</taxon>
        <taxon>Viridiplantae</taxon>
        <taxon>Streptophyta</taxon>
        <taxon>Embryophyta</taxon>
        <taxon>Tracheophyta</taxon>
        <taxon>Spermatophyta</taxon>
        <taxon>Magnoliopsida</taxon>
        <taxon>Magnoliidae</taxon>
        <taxon>Piperales</taxon>
        <taxon>Aristolochiaceae</taxon>
        <taxon>Aristolochia</taxon>
    </lineage>
</organism>
<comment type="caution">
    <text evidence="2">The sequence shown here is derived from an EMBL/GenBank/DDBJ whole genome shotgun (WGS) entry which is preliminary data.</text>
</comment>